<sequence length="194" mass="21989">MGKKLRFNPGRRRRGKTRSVPPARFKPRRPGWRDAFVSLRPWLLLIGFVTMAYIFTLPGAFSAPGWLSSEPQVIEGRFTRCGRGRGYYCVLDGDTFKLGDRAVRVVGIDTAEVDAECAAEAVQAEASTEALQRWLNRGPFRMTHRLDEPIDRYGRSLRTVYRLRPDGSEDRLADFMRAEGGARGYWGGGRGEWC</sequence>
<evidence type="ECO:0000313" key="2">
    <source>
        <dbReference type="EMBL" id="BBI19755.1"/>
    </source>
</evidence>
<evidence type="ECO:0000313" key="3">
    <source>
        <dbReference type="Proteomes" id="UP000290057"/>
    </source>
</evidence>
<accession>A0A3T1CFK3</accession>
<feature type="region of interest" description="Disordered" evidence="1">
    <location>
        <begin position="1"/>
        <end position="25"/>
    </location>
</feature>
<dbReference type="RefSeq" id="WP_130585849.1">
    <property type="nucleotide sequence ID" value="NZ_AP019389.1"/>
</dbReference>
<reference evidence="2 3" key="1">
    <citation type="submission" date="2019-01" db="EMBL/GenBank/DDBJ databases">
        <title>Complete genome sequence of Erythrobacter flavus KJ5.</title>
        <authorList>
            <person name="Kanesaki Y."/>
            <person name="Brotosudarmo T."/>
            <person name="Moriuchi R."/>
            <person name="Awai K."/>
        </authorList>
    </citation>
    <scope>NUCLEOTIDE SEQUENCE [LARGE SCALE GENOMIC DNA]</scope>
    <source>
        <strain evidence="2 3">KJ5</strain>
    </source>
</reference>
<evidence type="ECO:0008006" key="4">
    <source>
        <dbReference type="Google" id="ProtNLM"/>
    </source>
</evidence>
<dbReference type="SUPFAM" id="SSF50199">
    <property type="entry name" value="Staphylococcal nuclease"/>
    <property type="match status" value="1"/>
</dbReference>
<organism evidence="2 3">
    <name type="scientific">Qipengyuania flava</name>
    <dbReference type="NCBI Taxonomy" id="192812"/>
    <lineage>
        <taxon>Bacteria</taxon>
        <taxon>Pseudomonadati</taxon>
        <taxon>Pseudomonadota</taxon>
        <taxon>Alphaproteobacteria</taxon>
        <taxon>Sphingomonadales</taxon>
        <taxon>Erythrobacteraceae</taxon>
        <taxon>Qipengyuania</taxon>
    </lineage>
</organism>
<feature type="compositionally biased region" description="Basic residues" evidence="1">
    <location>
        <begin position="1"/>
        <end position="17"/>
    </location>
</feature>
<evidence type="ECO:0000256" key="1">
    <source>
        <dbReference type="SAM" id="MobiDB-lite"/>
    </source>
</evidence>
<dbReference type="InterPro" id="IPR035437">
    <property type="entry name" value="SNase_OB-fold_sf"/>
</dbReference>
<dbReference type="Gene3D" id="2.40.50.90">
    <property type="match status" value="1"/>
</dbReference>
<gene>
    <name evidence="2" type="ORF">EKJ_06020</name>
</gene>
<dbReference type="EMBL" id="AP019389">
    <property type="protein sequence ID" value="BBI19755.1"/>
    <property type="molecule type" value="Genomic_DNA"/>
</dbReference>
<keyword evidence="3" id="KW-1185">Reference proteome</keyword>
<name>A0A3T1CFK3_9SPHN</name>
<dbReference type="AlphaFoldDB" id="A0A3T1CFK3"/>
<proteinExistence type="predicted"/>
<dbReference type="Proteomes" id="UP000290057">
    <property type="component" value="Chromosome"/>
</dbReference>
<protein>
    <recommendedName>
        <fullName evidence="4">TNase-like domain-containing protein</fullName>
    </recommendedName>
</protein>